<sequence length="213" mass="24001">MLGTYEEAIDAIATHFSKLKKEKLLLRTNAFPECEGEYVKIPPTTWTRALPELTSVDIEIETKFDAVKQYPIIQILIPSGRQLEMTVQRDIAQDWMFYVAMKERRVPVTQKCGPRRYRYQTKWCAQVGVQKNVLPTTPGSHNGDQVFDFPSVSGGLDDYHAVVLASGSIASYLNRVLRTVGLGAEERAYFISNNLHDLVAKSHVALVFVPQAL</sequence>
<proteinExistence type="predicted"/>
<evidence type="ECO:0000313" key="2">
    <source>
        <dbReference type="Proteomes" id="UP001175228"/>
    </source>
</evidence>
<gene>
    <name evidence="1" type="ORF">EDD18DRAFT_1207822</name>
</gene>
<dbReference type="AlphaFoldDB" id="A0AA39P7L8"/>
<comment type="caution">
    <text evidence="1">The sequence shown here is derived from an EMBL/GenBank/DDBJ whole genome shotgun (WGS) entry which is preliminary data.</text>
</comment>
<name>A0AA39P7L8_9AGAR</name>
<dbReference type="Proteomes" id="UP001175228">
    <property type="component" value="Unassembled WGS sequence"/>
</dbReference>
<organism evidence="1 2">
    <name type="scientific">Armillaria luteobubalina</name>
    <dbReference type="NCBI Taxonomy" id="153913"/>
    <lineage>
        <taxon>Eukaryota</taxon>
        <taxon>Fungi</taxon>
        <taxon>Dikarya</taxon>
        <taxon>Basidiomycota</taxon>
        <taxon>Agaricomycotina</taxon>
        <taxon>Agaricomycetes</taxon>
        <taxon>Agaricomycetidae</taxon>
        <taxon>Agaricales</taxon>
        <taxon>Marasmiineae</taxon>
        <taxon>Physalacriaceae</taxon>
        <taxon>Armillaria</taxon>
    </lineage>
</organism>
<reference evidence="1" key="1">
    <citation type="submission" date="2023-06" db="EMBL/GenBank/DDBJ databases">
        <authorList>
            <consortium name="Lawrence Berkeley National Laboratory"/>
            <person name="Ahrendt S."/>
            <person name="Sahu N."/>
            <person name="Indic B."/>
            <person name="Wong-Bajracharya J."/>
            <person name="Merenyi Z."/>
            <person name="Ke H.-M."/>
            <person name="Monk M."/>
            <person name="Kocsube S."/>
            <person name="Drula E."/>
            <person name="Lipzen A."/>
            <person name="Balint B."/>
            <person name="Henrissat B."/>
            <person name="Andreopoulos B."/>
            <person name="Martin F.M."/>
            <person name="Harder C.B."/>
            <person name="Rigling D."/>
            <person name="Ford K.L."/>
            <person name="Foster G.D."/>
            <person name="Pangilinan J."/>
            <person name="Papanicolaou A."/>
            <person name="Barry K."/>
            <person name="LaButti K."/>
            <person name="Viragh M."/>
            <person name="Koriabine M."/>
            <person name="Yan M."/>
            <person name="Riley R."/>
            <person name="Champramary S."/>
            <person name="Plett K.L."/>
            <person name="Tsai I.J."/>
            <person name="Slot J."/>
            <person name="Sipos G."/>
            <person name="Plett J."/>
            <person name="Nagy L.G."/>
            <person name="Grigoriev I.V."/>
        </authorList>
    </citation>
    <scope>NUCLEOTIDE SEQUENCE</scope>
    <source>
        <strain evidence="1">HWK02</strain>
    </source>
</reference>
<protein>
    <submittedName>
        <fullName evidence="1">Uncharacterized protein</fullName>
    </submittedName>
</protein>
<dbReference type="EMBL" id="JAUEPU010000091">
    <property type="protein sequence ID" value="KAK0479088.1"/>
    <property type="molecule type" value="Genomic_DNA"/>
</dbReference>
<accession>A0AA39P7L8</accession>
<evidence type="ECO:0000313" key="1">
    <source>
        <dbReference type="EMBL" id="KAK0479088.1"/>
    </source>
</evidence>
<keyword evidence="2" id="KW-1185">Reference proteome</keyword>